<dbReference type="STRING" id="1336337.A0A3N4JZB4"/>
<evidence type="ECO:0000256" key="1">
    <source>
        <dbReference type="SAM" id="MobiDB-lite"/>
    </source>
</evidence>
<evidence type="ECO:0000313" key="3">
    <source>
        <dbReference type="Proteomes" id="UP000276215"/>
    </source>
</evidence>
<keyword evidence="3" id="KW-1185">Reference proteome</keyword>
<dbReference type="Proteomes" id="UP000276215">
    <property type="component" value="Unassembled WGS sequence"/>
</dbReference>
<sequence>MGATACMTWQEYLLAEGLLDQETSTRTPKAFPLNANRAKGYRKNLRDNLSFFEEFIVDGFDLQSVVDSAIKSQPCESSTKGFEVENEPMLRLLSGNNCIIRDGSSKREILAIKVTTSGSPEHAKPVIPAPLRTSLESGLYRYLYSNPLCKKDPNRHKSNTNHGTTILPPPLVRPGGPPNPVPTNGGSCHNIHTYSAAQHDQKISDIKLSQGPREVWAGGRQRTQALYQFLSILKPLSTLLEGVFQVTCPETFHIYKSVFNSLPKNDANRGIKDCLGIWTLRGIVLDAFTDVHVDLKDVCKGFCAIVPLGNFTGGNFCLPSLGISIPMVAGEVIFLKFHLIPHYVGQWTGHRFSLVHYTHQVVFDYVQEKRGGQQLFPLAEMPLWYRKRVNDCDVVPEEGAS</sequence>
<dbReference type="AlphaFoldDB" id="A0A3N4JZB4"/>
<reference evidence="2 3" key="1">
    <citation type="journal article" date="2018" name="Nat. Ecol. Evol.">
        <title>Pezizomycetes genomes reveal the molecular basis of ectomycorrhizal truffle lifestyle.</title>
        <authorList>
            <person name="Murat C."/>
            <person name="Payen T."/>
            <person name="Noel B."/>
            <person name="Kuo A."/>
            <person name="Morin E."/>
            <person name="Chen J."/>
            <person name="Kohler A."/>
            <person name="Krizsan K."/>
            <person name="Balestrini R."/>
            <person name="Da Silva C."/>
            <person name="Montanini B."/>
            <person name="Hainaut M."/>
            <person name="Levati E."/>
            <person name="Barry K.W."/>
            <person name="Belfiori B."/>
            <person name="Cichocki N."/>
            <person name="Clum A."/>
            <person name="Dockter R.B."/>
            <person name="Fauchery L."/>
            <person name="Guy J."/>
            <person name="Iotti M."/>
            <person name="Le Tacon F."/>
            <person name="Lindquist E.A."/>
            <person name="Lipzen A."/>
            <person name="Malagnac F."/>
            <person name="Mello A."/>
            <person name="Molinier V."/>
            <person name="Miyauchi S."/>
            <person name="Poulain J."/>
            <person name="Riccioni C."/>
            <person name="Rubini A."/>
            <person name="Sitrit Y."/>
            <person name="Splivallo R."/>
            <person name="Traeger S."/>
            <person name="Wang M."/>
            <person name="Zifcakova L."/>
            <person name="Wipf D."/>
            <person name="Zambonelli A."/>
            <person name="Paolocci F."/>
            <person name="Nowrousian M."/>
            <person name="Ottonello S."/>
            <person name="Baldrian P."/>
            <person name="Spatafora J.W."/>
            <person name="Henrissat B."/>
            <person name="Nagy L.G."/>
            <person name="Aury J.M."/>
            <person name="Wincker P."/>
            <person name="Grigoriev I.V."/>
            <person name="Bonfante P."/>
            <person name="Martin F.M."/>
        </authorList>
    </citation>
    <scope>NUCLEOTIDE SEQUENCE [LARGE SCALE GENOMIC DNA]</scope>
    <source>
        <strain evidence="2 3">120613-1</strain>
    </source>
</reference>
<evidence type="ECO:0000313" key="2">
    <source>
        <dbReference type="EMBL" id="RPB01471.1"/>
    </source>
</evidence>
<name>A0A3N4JZB4_9PEZI</name>
<dbReference type="Gene3D" id="3.60.130.30">
    <property type="match status" value="1"/>
</dbReference>
<organism evidence="2 3">
    <name type="scientific">Choiromyces venosus 120613-1</name>
    <dbReference type="NCBI Taxonomy" id="1336337"/>
    <lineage>
        <taxon>Eukaryota</taxon>
        <taxon>Fungi</taxon>
        <taxon>Dikarya</taxon>
        <taxon>Ascomycota</taxon>
        <taxon>Pezizomycotina</taxon>
        <taxon>Pezizomycetes</taxon>
        <taxon>Pezizales</taxon>
        <taxon>Tuberaceae</taxon>
        <taxon>Choiromyces</taxon>
    </lineage>
</organism>
<dbReference type="OrthoDB" id="4638065at2759"/>
<dbReference type="EMBL" id="ML120373">
    <property type="protein sequence ID" value="RPB01471.1"/>
    <property type="molecule type" value="Genomic_DNA"/>
</dbReference>
<accession>A0A3N4JZB4</accession>
<protein>
    <submittedName>
        <fullName evidence="2">Uncharacterized protein</fullName>
    </submittedName>
</protein>
<gene>
    <name evidence="2" type="ORF">L873DRAFT_1842436</name>
</gene>
<feature type="region of interest" description="Disordered" evidence="1">
    <location>
        <begin position="151"/>
        <end position="173"/>
    </location>
</feature>
<proteinExistence type="predicted"/>